<gene>
    <name evidence="2" type="ORF">IAB46_09865</name>
</gene>
<dbReference type="InterPro" id="IPR038300">
    <property type="entry name" value="SASP_sf_alpha/beta"/>
</dbReference>
<dbReference type="Gene3D" id="6.10.10.80">
    <property type="entry name" value="Small, acid-soluble spore protein, alpha/beta type-like"/>
    <property type="match status" value="1"/>
</dbReference>
<accession>A0A9D1JRJ8</accession>
<evidence type="ECO:0000256" key="1">
    <source>
        <dbReference type="ARBA" id="ARBA00003863"/>
    </source>
</evidence>
<dbReference type="Pfam" id="PF00269">
    <property type="entry name" value="SASP"/>
    <property type="match status" value="1"/>
</dbReference>
<dbReference type="GO" id="GO:0006265">
    <property type="term" value="P:DNA topological change"/>
    <property type="evidence" value="ECO:0007669"/>
    <property type="project" value="InterPro"/>
</dbReference>
<proteinExistence type="predicted"/>
<dbReference type="AlphaFoldDB" id="A0A9D1JRJ8"/>
<dbReference type="EMBL" id="DVIT01000035">
    <property type="protein sequence ID" value="HIS47834.1"/>
    <property type="molecule type" value="Genomic_DNA"/>
</dbReference>
<comment type="function">
    <text evidence="1">SASP are bound to spore DNA. They are double-stranded DNA-binding proteins that cause DNA to change to an a-like conformation. They protect the DNA backbone from chemical and enzymatic cleavage and are thus involved in dormant spore's high resistance to UV light.</text>
</comment>
<protein>
    <submittedName>
        <fullName evidence="2">Small, acid-soluble spore protein, alpha/beta type</fullName>
    </submittedName>
</protein>
<evidence type="ECO:0000313" key="3">
    <source>
        <dbReference type="Proteomes" id="UP000823927"/>
    </source>
</evidence>
<organism evidence="2 3">
    <name type="scientific">Candidatus Scybalocola faecigallinarum</name>
    <dbReference type="NCBI Taxonomy" id="2840941"/>
    <lineage>
        <taxon>Bacteria</taxon>
        <taxon>Bacillati</taxon>
        <taxon>Bacillota</taxon>
        <taxon>Clostridia</taxon>
        <taxon>Lachnospirales</taxon>
        <taxon>Lachnospiraceae</taxon>
        <taxon>Lachnospiraceae incertae sedis</taxon>
        <taxon>Candidatus Scybalocola (ex Gilroy et al. 2021)</taxon>
    </lineage>
</organism>
<dbReference type="Proteomes" id="UP000823927">
    <property type="component" value="Unassembled WGS sequence"/>
</dbReference>
<dbReference type="GO" id="GO:0003690">
    <property type="term" value="F:double-stranded DNA binding"/>
    <property type="evidence" value="ECO:0007669"/>
    <property type="project" value="InterPro"/>
</dbReference>
<sequence>MPKTKKKIELDKLSPDELLKYEVAAELGIFDKVMRDGWQSLTARETGRIGGLVAKKKKMQKDKER</sequence>
<comment type="caution">
    <text evidence="2">The sequence shown here is derived from an EMBL/GenBank/DDBJ whole genome shotgun (WGS) entry which is preliminary data.</text>
</comment>
<name>A0A9D1JRJ8_9FIRM</name>
<evidence type="ECO:0000313" key="2">
    <source>
        <dbReference type="EMBL" id="HIS47834.1"/>
    </source>
</evidence>
<reference evidence="2" key="2">
    <citation type="journal article" date="2021" name="PeerJ">
        <title>Extensive microbial diversity within the chicken gut microbiome revealed by metagenomics and culture.</title>
        <authorList>
            <person name="Gilroy R."/>
            <person name="Ravi A."/>
            <person name="Getino M."/>
            <person name="Pursley I."/>
            <person name="Horton D.L."/>
            <person name="Alikhan N.F."/>
            <person name="Baker D."/>
            <person name="Gharbi K."/>
            <person name="Hall N."/>
            <person name="Watson M."/>
            <person name="Adriaenssens E.M."/>
            <person name="Foster-Nyarko E."/>
            <person name="Jarju S."/>
            <person name="Secka A."/>
            <person name="Antonio M."/>
            <person name="Oren A."/>
            <person name="Chaudhuri R.R."/>
            <person name="La Ragione R."/>
            <person name="Hildebrand F."/>
            <person name="Pallen M.J."/>
        </authorList>
    </citation>
    <scope>NUCLEOTIDE SEQUENCE</scope>
    <source>
        <strain evidence="2">CHK178-757</strain>
    </source>
</reference>
<dbReference type="InterPro" id="IPR001448">
    <property type="entry name" value="SASP_alpha/beta-type"/>
</dbReference>
<reference evidence="2" key="1">
    <citation type="submission" date="2020-10" db="EMBL/GenBank/DDBJ databases">
        <authorList>
            <person name="Gilroy R."/>
        </authorList>
    </citation>
    <scope>NUCLEOTIDE SEQUENCE</scope>
    <source>
        <strain evidence="2">CHK178-757</strain>
    </source>
</reference>